<dbReference type="SUPFAM" id="SSF52540">
    <property type="entry name" value="P-loop containing nucleoside triphosphate hydrolases"/>
    <property type="match status" value="1"/>
</dbReference>
<dbReference type="GO" id="GO:0006281">
    <property type="term" value="P:DNA repair"/>
    <property type="evidence" value="ECO:0007669"/>
    <property type="project" value="TreeGrafter"/>
</dbReference>
<proteinExistence type="predicted"/>
<dbReference type="GO" id="GO:0006261">
    <property type="term" value="P:DNA-templated DNA replication"/>
    <property type="evidence" value="ECO:0007669"/>
    <property type="project" value="TreeGrafter"/>
</dbReference>
<dbReference type="GO" id="GO:0003689">
    <property type="term" value="F:DNA clamp loader activity"/>
    <property type="evidence" value="ECO:0007669"/>
    <property type="project" value="TreeGrafter"/>
</dbReference>
<name>A0A7S1KSQ2_9EUKA</name>
<gene>
    <name evidence="2" type="ORF">PCOS0759_LOCUS7719</name>
</gene>
<dbReference type="Gene3D" id="3.40.50.300">
    <property type="entry name" value="P-loop containing nucleotide triphosphate hydrolases"/>
    <property type="match status" value="1"/>
</dbReference>
<dbReference type="Pfam" id="PF21960">
    <property type="entry name" value="RCF1-5-like_lid"/>
    <property type="match status" value="1"/>
</dbReference>
<dbReference type="PANTHER" id="PTHR11669">
    <property type="entry name" value="REPLICATION FACTOR C / DNA POLYMERASE III GAMMA-TAU SUBUNIT"/>
    <property type="match status" value="1"/>
</dbReference>
<dbReference type="FunFam" id="1.10.8.60:FF:000030">
    <property type="entry name" value="replication factor C subunit 3"/>
    <property type="match status" value="1"/>
</dbReference>
<evidence type="ECO:0008006" key="3">
    <source>
        <dbReference type="Google" id="ProtNLM"/>
    </source>
</evidence>
<reference evidence="2" key="1">
    <citation type="submission" date="2021-01" db="EMBL/GenBank/DDBJ databases">
        <authorList>
            <person name="Corre E."/>
            <person name="Pelletier E."/>
            <person name="Niang G."/>
            <person name="Scheremetjew M."/>
            <person name="Finn R."/>
            <person name="Kale V."/>
            <person name="Holt S."/>
            <person name="Cochrane G."/>
            <person name="Meng A."/>
            <person name="Brown T."/>
            <person name="Cohen L."/>
        </authorList>
    </citation>
    <scope>NUCLEOTIDE SEQUENCE</scope>
    <source>
        <strain evidence="2">WS</strain>
    </source>
</reference>
<evidence type="ECO:0000256" key="1">
    <source>
        <dbReference type="ARBA" id="ARBA00022705"/>
    </source>
</evidence>
<dbReference type="AlphaFoldDB" id="A0A7S1KSQ2"/>
<dbReference type="PANTHER" id="PTHR11669:SF1">
    <property type="entry name" value="REPLICATION FACTOR C SUBUNIT 3"/>
    <property type="match status" value="1"/>
</dbReference>
<organism evidence="2">
    <name type="scientific">Percolomonas cosmopolitus</name>
    <dbReference type="NCBI Taxonomy" id="63605"/>
    <lineage>
        <taxon>Eukaryota</taxon>
        <taxon>Discoba</taxon>
        <taxon>Heterolobosea</taxon>
        <taxon>Tetramitia</taxon>
        <taxon>Eutetramitia</taxon>
        <taxon>Percolomonadidae</taxon>
        <taxon>Percolomonas</taxon>
    </lineage>
</organism>
<evidence type="ECO:0000313" key="2">
    <source>
        <dbReference type="EMBL" id="CAD9084465.1"/>
    </source>
</evidence>
<dbReference type="GO" id="GO:0005634">
    <property type="term" value="C:nucleus"/>
    <property type="evidence" value="ECO:0007669"/>
    <property type="project" value="TreeGrafter"/>
</dbReference>
<dbReference type="InterPro" id="IPR050238">
    <property type="entry name" value="DNA_Rep/Repair_Clamp_Loader"/>
</dbReference>
<dbReference type="Pfam" id="PF13177">
    <property type="entry name" value="DNA_pol3_delta2"/>
    <property type="match status" value="1"/>
</dbReference>
<dbReference type="FunFam" id="3.40.50.300:FF:000136">
    <property type="entry name" value="Replication factor C subunit 5"/>
    <property type="match status" value="1"/>
</dbReference>
<dbReference type="CDD" id="cd00009">
    <property type="entry name" value="AAA"/>
    <property type="match status" value="1"/>
</dbReference>
<dbReference type="Gene3D" id="1.20.272.10">
    <property type="match status" value="1"/>
</dbReference>
<dbReference type="InterPro" id="IPR027417">
    <property type="entry name" value="P-loop_NTPase"/>
</dbReference>
<dbReference type="SUPFAM" id="SSF48019">
    <property type="entry name" value="post-AAA+ oligomerization domain-like"/>
    <property type="match status" value="1"/>
</dbReference>
<keyword evidence="1" id="KW-0235">DNA replication</keyword>
<dbReference type="Gene3D" id="1.10.8.60">
    <property type="match status" value="1"/>
</dbReference>
<dbReference type="InterPro" id="IPR008921">
    <property type="entry name" value="DNA_pol3_clamp-load_cplx_C"/>
</dbReference>
<sequence>MLWCDKYRPKKLSHLSCHRSLNESLSRILQASSSDTSLPHLLLYGPSGAGKRTRIRALLREIYHIDPSTHLKLQTKEIQCTASKKITITVLQSPHHIEVSPSDSGVYDRFVVGNLVKEIAQSVPLSFGTKGAKEDTPDKLSAKQQFKIIVLNEVDQLTHQAQAALRRTMEKYMKTCRMILCASSTSKVIAPVKSRCLCLRVPLASSQEVQQVLLHVAHEECVQLPDQLAQRIADVSEGNLRRAIMLLESVCAREQKKLSEHTKIEQYHWDLYLRQMAKDIAAQQSPKRLLEMRDKLFKLTTNCIPSDLIMQKLVEYLIAESGEMAQGNFKHSILHSGALYEHRMKSGSRPLFHIEAFIARYMSAVKTLQVSQGM</sequence>
<dbReference type="Pfam" id="PF22534">
    <property type="entry name" value="RFC_C"/>
    <property type="match status" value="1"/>
</dbReference>
<accession>A0A7S1KSQ2</accession>
<protein>
    <recommendedName>
        <fullName evidence="3">AAA+ ATPase domain-containing protein</fullName>
    </recommendedName>
</protein>
<dbReference type="GO" id="GO:0005663">
    <property type="term" value="C:DNA replication factor C complex"/>
    <property type="evidence" value="ECO:0007669"/>
    <property type="project" value="TreeGrafter"/>
</dbReference>
<dbReference type="EMBL" id="HBGD01009383">
    <property type="protein sequence ID" value="CAD9084465.1"/>
    <property type="molecule type" value="Transcribed_RNA"/>
</dbReference>
<dbReference type="GO" id="GO:0003677">
    <property type="term" value="F:DNA binding"/>
    <property type="evidence" value="ECO:0007669"/>
    <property type="project" value="InterPro"/>
</dbReference>